<reference evidence="3 4" key="1">
    <citation type="journal article" date="2024" name="bioRxiv">
        <title>A reference genome for Trichogramma kaykai: A tiny desert-dwelling parasitoid wasp with competing sex-ratio distorters.</title>
        <authorList>
            <person name="Culotta J."/>
            <person name="Lindsey A.R."/>
        </authorList>
    </citation>
    <scope>NUCLEOTIDE SEQUENCE [LARGE SCALE GENOMIC DNA]</scope>
    <source>
        <strain evidence="3 4">KSX58</strain>
    </source>
</reference>
<evidence type="ECO:0000256" key="1">
    <source>
        <dbReference type="SAM" id="MobiDB-lite"/>
    </source>
</evidence>
<proteinExistence type="predicted"/>
<feature type="compositionally biased region" description="Low complexity" evidence="1">
    <location>
        <begin position="195"/>
        <end position="213"/>
    </location>
</feature>
<sequence>MRLSHQQSIRAADTTSQLSDDIEVEGICPSCRLAINKDTGRLKWCMGGSDMCRTRIRLLMLIPAVILPVAIIIIALSKSQVIGKLTTRGGGSPTKIQPSNEANASLDEPRPSSSLQHHLIHDIEEAAELAHRRLSALHPHAETSFLPASASLERHKRHANEGTGEESQEPQSISDAESSASPNERRQKQQHHQPQRGQQKNIIIASSRPSSAPGTLKSSLPTAIAARELQVNFLR</sequence>
<accession>A0ABD2W575</accession>
<name>A0ABD2W575_9HYME</name>
<dbReference type="AlphaFoldDB" id="A0ABD2W575"/>
<evidence type="ECO:0000313" key="4">
    <source>
        <dbReference type="Proteomes" id="UP001627154"/>
    </source>
</evidence>
<evidence type="ECO:0000256" key="2">
    <source>
        <dbReference type="SAM" id="Phobius"/>
    </source>
</evidence>
<keyword evidence="4" id="KW-1185">Reference proteome</keyword>
<keyword evidence="2" id="KW-0472">Membrane</keyword>
<organism evidence="3 4">
    <name type="scientific">Trichogramma kaykai</name>
    <dbReference type="NCBI Taxonomy" id="54128"/>
    <lineage>
        <taxon>Eukaryota</taxon>
        <taxon>Metazoa</taxon>
        <taxon>Ecdysozoa</taxon>
        <taxon>Arthropoda</taxon>
        <taxon>Hexapoda</taxon>
        <taxon>Insecta</taxon>
        <taxon>Pterygota</taxon>
        <taxon>Neoptera</taxon>
        <taxon>Endopterygota</taxon>
        <taxon>Hymenoptera</taxon>
        <taxon>Apocrita</taxon>
        <taxon>Proctotrupomorpha</taxon>
        <taxon>Chalcidoidea</taxon>
        <taxon>Trichogrammatidae</taxon>
        <taxon>Trichogramma</taxon>
    </lineage>
</organism>
<dbReference type="EMBL" id="JBJJXI010000136">
    <property type="protein sequence ID" value="KAL3387731.1"/>
    <property type="molecule type" value="Genomic_DNA"/>
</dbReference>
<evidence type="ECO:0000313" key="3">
    <source>
        <dbReference type="EMBL" id="KAL3387731.1"/>
    </source>
</evidence>
<dbReference type="Proteomes" id="UP001627154">
    <property type="component" value="Unassembled WGS sequence"/>
</dbReference>
<keyword evidence="2" id="KW-1133">Transmembrane helix</keyword>
<protein>
    <submittedName>
        <fullName evidence="3">Uncharacterized protein</fullName>
    </submittedName>
</protein>
<comment type="caution">
    <text evidence="3">The sequence shown here is derived from an EMBL/GenBank/DDBJ whole genome shotgun (WGS) entry which is preliminary data.</text>
</comment>
<feature type="region of interest" description="Disordered" evidence="1">
    <location>
        <begin position="87"/>
        <end position="115"/>
    </location>
</feature>
<feature type="region of interest" description="Disordered" evidence="1">
    <location>
        <begin position="144"/>
        <end position="221"/>
    </location>
</feature>
<keyword evidence="2" id="KW-0812">Transmembrane</keyword>
<feature type="transmembrane region" description="Helical" evidence="2">
    <location>
        <begin position="56"/>
        <end position="76"/>
    </location>
</feature>
<feature type="compositionally biased region" description="Polar residues" evidence="1">
    <location>
        <begin position="169"/>
        <end position="182"/>
    </location>
</feature>
<feature type="compositionally biased region" description="Polar residues" evidence="1">
    <location>
        <begin position="94"/>
        <end position="103"/>
    </location>
</feature>
<gene>
    <name evidence="3" type="ORF">TKK_016842</name>
</gene>